<keyword evidence="3" id="KW-1185">Reference proteome</keyword>
<name>A0A550CZ97_9AGAR</name>
<comment type="caution">
    <text evidence="2">The sequence shown here is derived from an EMBL/GenBank/DDBJ whole genome shotgun (WGS) entry which is preliminary data.</text>
</comment>
<protein>
    <recommendedName>
        <fullName evidence="4">Secreted protein</fullName>
    </recommendedName>
</protein>
<proteinExistence type="predicted"/>
<feature type="chain" id="PRO_5021894212" description="Secreted protein" evidence="1">
    <location>
        <begin position="21"/>
        <end position="129"/>
    </location>
</feature>
<reference evidence="2 3" key="1">
    <citation type="journal article" date="2019" name="New Phytol.">
        <title>Comparative genomics reveals unique wood-decay strategies and fruiting body development in the Schizophyllaceae.</title>
        <authorList>
            <person name="Almasi E."/>
            <person name="Sahu N."/>
            <person name="Krizsan K."/>
            <person name="Balint B."/>
            <person name="Kovacs G.M."/>
            <person name="Kiss B."/>
            <person name="Cseklye J."/>
            <person name="Drula E."/>
            <person name="Henrissat B."/>
            <person name="Nagy I."/>
            <person name="Chovatia M."/>
            <person name="Adam C."/>
            <person name="LaButti K."/>
            <person name="Lipzen A."/>
            <person name="Riley R."/>
            <person name="Grigoriev I.V."/>
            <person name="Nagy L.G."/>
        </authorList>
    </citation>
    <scope>NUCLEOTIDE SEQUENCE [LARGE SCALE GENOMIC DNA]</scope>
    <source>
        <strain evidence="2 3">NL-1724</strain>
    </source>
</reference>
<sequence length="129" mass="14795">MQFFTVVAVVVFFLVNYLSRAPCPSRMRKPARMLCRRPAHSALVAAFEAAYHENSHRRQAPTTIRDAPPRRLDTYLSTGSFQHAPRTSSRCLPVRPRPLRLCVRLIDVSHPSPLKLQTCAFWSCQYHCT</sequence>
<accession>A0A550CZ97</accession>
<dbReference type="Proteomes" id="UP000320762">
    <property type="component" value="Unassembled WGS sequence"/>
</dbReference>
<evidence type="ECO:0000313" key="3">
    <source>
        <dbReference type="Proteomes" id="UP000320762"/>
    </source>
</evidence>
<dbReference type="AlphaFoldDB" id="A0A550CZ97"/>
<dbReference type="EMBL" id="VDMD01000001">
    <property type="protein sequence ID" value="TRM70110.1"/>
    <property type="molecule type" value="Genomic_DNA"/>
</dbReference>
<organism evidence="2 3">
    <name type="scientific">Schizophyllum amplum</name>
    <dbReference type="NCBI Taxonomy" id="97359"/>
    <lineage>
        <taxon>Eukaryota</taxon>
        <taxon>Fungi</taxon>
        <taxon>Dikarya</taxon>
        <taxon>Basidiomycota</taxon>
        <taxon>Agaricomycotina</taxon>
        <taxon>Agaricomycetes</taxon>
        <taxon>Agaricomycetidae</taxon>
        <taxon>Agaricales</taxon>
        <taxon>Schizophyllaceae</taxon>
        <taxon>Schizophyllum</taxon>
    </lineage>
</organism>
<evidence type="ECO:0008006" key="4">
    <source>
        <dbReference type="Google" id="ProtNLM"/>
    </source>
</evidence>
<keyword evidence="1" id="KW-0732">Signal</keyword>
<evidence type="ECO:0000256" key="1">
    <source>
        <dbReference type="SAM" id="SignalP"/>
    </source>
</evidence>
<feature type="signal peptide" evidence="1">
    <location>
        <begin position="1"/>
        <end position="20"/>
    </location>
</feature>
<gene>
    <name evidence="2" type="ORF">BD626DRAFT_476320</name>
</gene>
<evidence type="ECO:0000313" key="2">
    <source>
        <dbReference type="EMBL" id="TRM70110.1"/>
    </source>
</evidence>